<dbReference type="Gene3D" id="3.30.870.10">
    <property type="entry name" value="Endonuclease Chain A"/>
    <property type="match status" value="1"/>
</dbReference>
<dbReference type="GO" id="GO:0007165">
    <property type="term" value="P:signal transduction"/>
    <property type="evidence" value="ECO:0007669"/>
    <property type="project" value="TreeGrafter"/>
</dbReference>
<dbReference type="GO" id="GO:0005737">
    <property type="term" value="C:cytoplasm"/>
    <property type="evidence" value="ECO:0007669"/>
    <property type="project" value="UniProtKB-SubCell"/>
</dbReference>
<dbReference type="GO" id="GO:0019901">
    <property type="term" value="F:protein kinase binding"/>
    <property type="evidence" value="ECO:0007669"/>
    <property type="project" value="TreeGrafter"/>
</dbReference>
<feature type="compositionally biased region" description="Basic and acidic residues" evidence="4">
    <location>
        <begin position="534"/>
        <end position="548"/>
    </location>
</feature>
<dbReference type="InterPro" id="IPR050944">
    <property type="entry name" value="FAM83"/>
</dbReference>
<dbReference type="PANTHER" id="PTHR16181:SF29">
    <property type="entry name" value="PROTEIN FAM83A-RELATED"/>
    <property type="match status" value="1"/>
</dbReference>
<sequence>MAHRSQSSSFGDNPLDPNYLPPHYREEYRLAIDALVEDGMDGYYDVLQKVGVFEFLSRPEIEHIQSTLQTPSCSSQPELPYHETDVDGSSDTYWPVHSDVDVPGLDLGWPSFHSFIGPTEVTTLVNPSDPDTPSIKEHARRLIKNAQQVIAVVMDMFTDIDIFSDLLDATARHVPVYILLDEQNAHHFVSMVTSCKVNLEMVKFMRVRTVSGTTYFCRTGKSFKGQVKDRFLLADCRAVLSGNYSFMWSFEKIHRSIAHLFLGDLVTTFDEEFRILFAGSQPLVIENTIVPLGYRDSNTISSGQFGLKRSQSLRQPQTSRRELQGYSFGDRMDIDRNVHAFRRDDSFRHTIEPGHMQMHAKYSSQQFRTDRAFLDQGRSMMTSRQIQDNSYKRHSYAEGTHESYSSSRQFMKHRVMNNLEEMDSQGSYFQREHHMYQGGGSGSGHGLFSMSKSQAYYQTDNYSDSGYPHEMDPPGTYNRAMDYLSSSSSKEVLLEPGTGQAPGGGGRYIQTNPKRPSVGQPYACQSSPTQLHPPENKRLCANDSDRQQQDPSVKHGLRNWRINSFLSTFEDTGEEGLQQPLGPDAFDEPTDPSEGKFPGPEASVPRFSTKDQLKVPTKPDLLPRYGKPILPGAPKDLQSRDVATISGSSSKKEGENVEDEEISEPKEITLAKHESFRNRLNPMLQRSSRLRSSLIFSSSKLEEHSSVLMKSGLALKEEEDNDRLKTSSIVAKILEKRRSLSREPFDWRIKDIKDSSSAELPESEEPDNTTARGKVALKIQALEEKNKVTVPEKPPKPTTSITSSSEYMNDPENRLLYFKELAAKRKASGMGTESSVKSTEPSTKKPDLSETPPEKTSTNPTISLTPAEPAFKEPKQIPPATSVPVPKTSLVTVKSSEPELAEQESKITAEKDTKPATDVMKKEPAQKSLKPFPSPKIFRKDMLKPFKSTHSRHVSCGEEILTDATDAEKSELKKSRSQSSSGTTRIESGEKPLKKHGSNTSLNLADGGGEGKALEFLKKQTQRLKGFLGTKGDKKAAAGADDKTSAQTMRTVPEVSEEPASKSRGGTQSSTRYQSSTTNALYSSNLRDDTKVILEQISANSQKNRMETAKQAEDSKQGGEGDKKTTGKEAEPSITYHSRNRFQRNPSSTQDRDSLLKRIESMRKEKKVYSRFEVLYMRKEQTSKNIGFVSKIIGGEANPNLGHFSQTQVIGQCISGKSPN</sequence>
<feature type="compositionally biased region" description="Polar residues" evidence="4">
    <location>
        <begin position="831"/>
        <end position="841"/>
    </location>
</feature>
<dbReference type="GO" id="GO:0044380">
    <property type="term" value="P:protein localization to cytoskeleton"/>
    <property type="evidence" value="ECO:0007669"/>
    <property type="project" value="TreeGrafter"/>
</dbReference>
<evidence type="ECO:0000256" key="2">
    <source>
        <dbReference type="ARBA" id="ARBA00006937"/>
    </source>
</evidence>
<dbReference type="PANTHER" id="PTHR16181">
    <property type="entry name" value="PROTEIN FAM83A-RELATED"/>
    <property type="match status" value="1"/>
</dbReference>
<dbReference type="GO" id="GO:0045104">
    <property type="term" value="P:intermediate filament cytoskeleton organization"/>
    <property type="evidence" value="ECO:0007669"/>
    <property type="project" value="TreeGrafter"/>
</dbReference>
<organism evidence="6 7">
    <name type="scientific">Albula glossodonta</name>
    <name type="common">roundjaw bonefish</name>
    <dbReference type="NCBI Taxonomy" id="121402"/>
    <lineage>
        <taxon>Eukaryota</taxon>
        <taxon>Metazoa</taxon>
        <taxon>Chordata</taxon>
        <taxon>Craniata</taxon>
        <taxon>Vertebrata</taxon>
        <taxon>Euteleostomi</taxon>
        <taxon>Actinopterygii</taxon>
        <taxon>Neopterygii</taxon>
        <taxon>Teleostei</taxon>
        <taxon>Albuliformes</taxon>
        <taxon>Albulidae</taxon>
        <taxon>Albula</taxon>
    </lineage>
</organism>
<feature type="region of interest" description="Disordered" evidence="4">
    <location>
        <begin position="461"/>
        <end position="556"/>
    </location>
</feature>
<accession>A0A8T2PW30</accession>
<dbReference type="InterPro" id="IPR012461">
    <property type="entry name" value="SACK1"/>
</dbReference>
<feature type="compositionally biased region" description="Basic and acidic residues" evidence="4">
    <location>
        <begin position="1104"/>
        <end position="1131"/>
    </location>
</feature>
<dbReference type="GO" id="GO:0045095">
    <property type="term" value="C:keratin filament"/>
    <property type="evidence" value="ECO:0007669"/>
    <property type="project" value="TreeGrafter"/>
</dbReference>
<keyword evidence="7" id="KW-1185">Reference proteome</keyword>
<comment type="similarity">
    <text evidence="2">Belongs to the FAM83 family.</text>
</comment>
<evidence type="ECO:0000256" key="1">
    <source>
        <dbReference type="ARBA" id="ARBA00004496"/>
    </source>
</evidence>
<feature type="compositionally biased region" description="Low complexity" evidence="4">
    <location>
        <begin position="1067"/>
        <end position="1078"/>
    </location>
</feature>
<name>A0A8T2PW30_9TELE</name>
<feature type="region of interest" description="Disordered" evidence="4">
    <location>
        <begin position="824"/>
        <end position="937"/>
    </location>
</feature>
<dbReference type="SUPFAM" id="SSF56024">
    <property type="entry name" value="Phospholipase D/nuclease"/>
    <property type="match status" value="1"/>
</dbReference>
<feature type="region of interest" description="Disordered" evidence="4">
    <location>
        <begin position="751"/>
        <end position="810"/>
    </location>
</feature>
<dbReference type="Pfam" id="PF07894">
    <property type="entry name" value="SACK1"/>
    <property type="match status" value="1"/>
</dbReference>
<dbReference type="GO" id="GO:1990254">
    <property type="term" value="F:keratin filament binding"/>
    <property type="evidence" value="ECO:0007669"/>
    <property type="project" value="TreeGrafter"/>
</dbReference>
<proteinExistence type="inferred from homology"/>
<evidence type="ECO:0000313" key="6">
    <source>
        <dbReference type="EMBL" id="KAG9355545.1"/>
    </source>
</evidence>
<evidence type="ECO:0000313" key="7">
    <source>
        <dbReference type="Proteomes" id="UP000824540"/>
    </source>
</evidence>
<dbReference type="FunFam" id="3.30.870.10:FF:000004">
    <property type="entry name" value="protein FAM83H isoform X2"/>
    <property type="match status" value="1"/>
</dbReference>
<feature type="compositionally biased region" description="Basic and acidic residues" evidence="4">
    <location>
        <begin position="1031"/>
        <end position="1044"/>
    </location>
</feature>
<comment type="caution">
    <text evidence="6">The sequence shown here is derived from an EMBL/GenBank/DDBJ whole genome shotgun (WGS) entry which is preliminary data.</text>
</comment>
<feature type="compositionally biased region" description="Polar residues" evidence="4">
    <location>
        <begin position="854"/>
        <end position="864"/>
    </location>
</feature>
<feature type="region of interest" description="Disordered" evidence="4">
    <location>
        <begin position="573"/>
        <end position="667"/>
    </location>
</feature>
<feature type="region of interest" description="Disordered" evidence="4">
    <location>
        <begin position="1027"/>
        <end position="1154"/>
    </location>
</feature>
<dbReference type="AlphaFoldDB" id="A0A8T2PW30"/>
<feature type="region of interest" description="Disordered" evidence="4">
    <location>
        <begin position="964"/>
        <end position="1009"/>
    </location>
</feature>
<protein>
    <recommendedName>
        <fullName evidence="5">Scaffolding anchor of CK1 domain-containing protein</fullName>
    </recommendedName>
</protein>
<dbReference type="Proteomes" id="UP000824540">
    <property type="component" value="Unassembled WGS sequence"/>
</dbReference>
<evidence type="ECO:0000256" key="3">
    <source>
        <dbReference type="ARBA" id="ARBA00022490"/>
    </source>
</evidence>
<keyword evidence="3" id="KW-0963">Cytoplasm</keyword>
<dbReference type="GO" id="GO:0030335">
    <property type="term" value="P:positive regulation of cell migration"/>
    <property type="evidence" value="ECO:0007669"/>
    <property type="project" value="TreeGrafter"/>
</dbReference>
<evidence type="ECO:0000256" key="4">
    <source>
        <dbReference type="SAM" id="MobiDB-lite"/>
    </source>
</evidence>
<comment type="subcellular location">
    <subcellularLocation>
        <location evidence="1">Cytoplasm</location>
    </subcellularLocation>
</comment>
<evidence type="ECO:0000259" key="5">
    <source>
        <dbReference type="Pfam" id="PF07894"/>
    </source>
</evidence>
<gene>
    <name evidence="6" type="ORF">JZ751_000383</name>
</gene>
<feature type="compositionally biased region" description="Basic and acidic residues" evidence="4">
    <location>
        <begin position="903"/>
        <end position="925"/>
    </location>
</feature>
<dbReference type="EMBL" id="JAFBMS010000001">
    <property type="protein sequence ID" value="KAG9355545.1"/>
    <property type="molecule type" value="Genomic_DNA"/>
</dbReference>
<reference evidence="6" key="1">
    <citation type="thesis" date="2021" institute="BYU ScholarsArchive" country="Provo, UT, USA">
        <title>Applications of and Algorithms for Genome Assembly and Genomic Analyses with an Emphasis on Marine Teleosts.</title>
        <authorList>
            <person name="Pickett B.D."/>
        </authorList>
    </citation>
    <scope>NUCLEOTIDE SEQUENCE</scope>
    <source>
        <strain evidence="6">HI-2016</strain>
    </source>
</reference>
<feature type="region of interest" description="Disordered" evidence="4">
    <location>
        <begin position="383"/>
        <end position="407"/>
    </location>
</feature>
<dbReference type="OrthoDB" id="9832446at2759"/>
<feature type="domain" description="Scaffolding anchor of CK1" evidence="5">
    <location>
        <begin position="13"/>
        <end position="282"/>
    </location>
</feature>